<evidence type="ECO:0000256" key="1">
    <source>
        <dbReference type="SAM" id="MobiDB-lite"/>
    </source>
</evidence>
<gene>
    <name evidence="2" type="ORF">CDAR_384811</name>
</gene>
<proteinExistence type="predicted"/>
<name>A0AAV4WB13_9ARAC</name>
<feature type="compositionally biased region" description="Basic and acidic residues" evidence="1">
    <location>
        <begin position="46"/>
        <end position="69"/>
    </location>
</feature>
<organism evidence="2 3">
    <name type="scientific">Caerostris darwini</name>
    <dbReference type="NCBI Taxonomy" id="1538125"/>
    <lineage>
        <taxon>Eukaryota</taxon>
        <taxon>Metazoa</taxon>
        <taxon>Ecdysozoa</taxon>
        <taxon>Arthropoda</taxon>
        <taxon>Chelicerata</taxon>
        <taxon>Arachnida</taxon>
        <taxon>Araneae</taxon>
        <taxon>Araneomorphae</taxon>
        <taxon>Entelegynae</taxon>
        <taxon>Araneoidea</taxon>
        <taxon>Araneidae</taxon>
        <taxon>Caerostris</taxon>
    </lineage>
</organism>
<evidence type="ECO:0000313" key="2">
    <source>
        <dbReference type="EMBL" id="GIY79927.1"/>
    </source>
</evidence>
<dbReference type="Proteomes" id="UP001054837">
    <property type="component" value="Unassembled WGS sequence"/>
</dbReference>
<feature type="region of interest" description="Disordered" evidence="1">
    <location>
        <begin position="46"/>
        <end position="77"/>
    </location>
</feature>
<accession>A0AAV4WB13</accession>
<reference evidence="2 3" key="1">
    <citation type="submission" date="2021-06" db="EMBL/GenBank/DDBJ databases">
        <title>Caerostris darwini draft genome.</title>
        <authorList>
            <person name="Kono N."/>
            <person name="Arakawa K."/>
        </authorList>
    </citation>
    <scope>NUCLEOTIDE SEQUENCE [LARGE SCALE GENOMIC DNA]</scope>
</reference>
<dbReference type="AlphaFoldDB" id="A0AAV4WB13"/>
<keyword evidence="3" id="KW-1185">Reference proteome</keyword>
<sequence length="84" mass="9716">MFGMQCLNPHAHQQDGSKFLMQSLGILHFIRFQFGMRNDFYRRCSERQRSNGKGGRRDAKMQMRADDLSRPSLGTPAPIMLMPL</sequence>
<protein>
    <submittedName>
        <fullName evidence="2">Uncharacterized protein</fullName>
    </submittedName>
</protein>
<evidence type="ECO:0000313" key="3">
    <source>
        <dbReference type="Proteomes" id="UP001054837"/>
    </source>
</evidence>
<dbReference type="EMBL" id="BPLQ01014465">
    <property type="protein sequence ID" value="GIY79927.1"/>
    <property type="molecule type" value="Genomic_DNA"/>
</dbReference>
<comment type="caution">
    <text evidence="2">The sequence shown here is derived from an EMBL/GenBank/DDBJ whole genome shotgun (WGS) entry which is preliminary data.</text>
</comment>